<accession>A0AA97P223</accession>
<name>A0AA97P223_PYRO3</name>
<proteinExistence type="predicted"/>
<feature type="chain" id="PRO_5041667143" evidence="1">
    <location>
        <begin position="22"/>
        <end position="128"/>
    </location>
</feature>
<organism evidence="2">
    <name type="scientific">Pyricularia oryzae (strain Y34)</name>
    <name type="common">Rice blast fungus</name>
    <name type="synonym">Magnaporthe oryzae</name>
    <dbReference type="NCBI Taxonomy" id="1143189"/>
    <lineage>
        <taxon>Eukaryota</taxon>
        <taxon>Fungi</taxon>
        <taxon>Dikarya</taxon>
        <taxon>Ascomycota</taxon>
        <taxon>Pezizomycotina</taxon>
        <taxon>Sordariomycetes</taxon>
        <taxon>Sordariomycetidae</taxon>
        <taxon>Magnaporthales</taxon>
        <taxon>Pyriculariaceae</taxon>
        <taxon>Pyricularia</taxon>
    </lineage>
</organism>
<dbReference type="EMBL" id="JH793931">
    <property type="protein sequence ID" value="ELQ40671.1"/>
    <property type="molecule type" value="Genomic_DNA"/>
</dbReference>
<dbReference type="Proteomes" id="UP000011086">
    <property type="component" value="Unassembled WGS sequence"/>
</dbReference>
<evidence type="ECO:0000256" key="1">
    <source>
        <dbReference type="SAM" id="SignalP"/>
    </source>
</evidence>
<protein>
    <submittedName>
        <fullName evidence="2">Uncharacterized protein</fullName>
    </submittedName>
</protein>
<dbReference type="AlphaFoldDB" id="A0AA97P223"/>
<gene>
    <name evidence="2" type="ORF">OOU_Y34scaffold00399g1</name>
</gene>
<sequence length="128" mass="13448">MHSSLVKTLLPLTLCISSAVGAPISPSESNLAQDTGDKNVKSNAPIADNAVVNDNVLSHPNKFGTLAANGFSTSPKATQTLGNPRCHVSGGCPQMHACLATTWQSRCGHRPIPGQSSWNKSPRNARFT</sequence>
<evidence type="ECO:0000313" key="2">
    <source>
        <dbReference type="EMBL" id="ELQ40671.1"/>
    </source>
</evidence>
<feature type="signal peptide" evidence="1">
    <location>
        <begin position="1"/>
        <end position="21"/>
    </location>
</feature>
<keyword evidence="1" id="KW-0732">Signal</keyword>
<reference evidence="2" key="1">
    <citation type="journal article" date="2012" name="PLoS Genet.">
        <title>Comparative analysis of the genomes of two field isolates of the rice blast fungus Magnaporthe oryzae.</title>
        <authorList>
            <person name="Xue M."/>
            <person name="Yang J."/>
            <person name="Li Z."/>
            <person name="Hu S."/>
            <person name="Yao N."/>
            <person name="Dean R.A."/>
            <person name="Zhao W."/>
            <person name="Shen M."/>
            <person name="Zhang H."/>
            <person name="Li C."/>
            <person name="Liu L."/>
            <person name="Cao L."/>
            <person name="Xu X."/>
            <person name="Xing Y."/>
            <person name="Hsiang T."/>
            <person name="Zhang Z."/>
            <person name="Xu J.R."/>
            <person name="Peng Y.L."/>
        </authorList>
    </citation>
    <scope>NUCLEOTIDE SEQUENCE</scope>
    <source>
        <strain evidence="2">Y34</strain>
    </source>
</reference>